<dbReference type="Proteomes" id="UP000269692">
    <property type="component" value="Unassembled WGS sequence"/>
</dbReference>
<dbReference type="OrthoDB" id="9797736at2"/>
<evidence type="ECO:0000313" key="3">
    <source>
        <dbReference type="Proteomes" id="UP000269692"/>
    </source>
</evidence>
<accession>A0A3L7ABK4</accession>
<dbReference type="PROSITE" id="PS50983">
    <property type="entry name" value="FE_B12_PBP"/>
    <property type="match status" value="1"/>
</dbReference>
<dbReference type="EMBL" id="RCTF01000010">
    <property type="protein sequence ID" value="RLP77597.1"/>
    <property type="molecule type" value="Genomic_DNA"/>
</dbReference>
<comment type="caution">
    <text evidence="2">The sequence shown here is derived from an EMBL/GenBank/DDBJ whole genome shotgun (WGS) entry which is preliminary data.</text>
</comment>
<sequence length="327" mass="33169">MMSLMSESYGYKRVWNASNVAFCAAIALIGAFVLGTCGASASEIRPQDAAAQGAARDARIVSIGGAVTEILFALGVGDKVVAVDQTSQFPAAARALPQVGYARALSPEGVLSAGPSLIIAIEGAGPKSTLDVLKAASVPVVIVPEVHTPEGVVEKIRAIAKAVGEDARGRALADAVRADFAAVEAAVTALPTRPKAVFVLAASGGSATVGGTGTSADAMLRLAGATNAMASVHGYKPAVDEAAMAADPDAVVVMKGSGQELPPETIFALPAFMGTPAARDRRHVAMWGSYLLGFGPRTPQAVLDLARALHPGARLADLPPRAWADGQ</sequence>
<dbReference type="InterPro" id="IPR002491">
    <property type="entry name" value="ABC_transptr_periplasmic_BD"/>
</dbReference>
<dbReference type="SUPFAM" id="SSF53807">
    <property type="entry name" value="Helical backbone' metal receptor"/>
    <property type="match status" value="1"/>
</dbReference>
<dbReference type="PANTHER" id="PTHR30535:SF4">
    <property type="entry name" value="HEMIN-BINDING PERIPLASMIC PROTEIN HMUT"/>
    <property type="match status" value="1"/>
</dbReference>
<protein>
    <submittedName>
        <fullName evidence="2">Hemin ABC transporter substrate-binding protein</fullName>
    </submittedName>
</protein>
<organism evidence="2 3">
    <name type="scientific">Xanthobacter tagetidis</name>
    <dbReference type="NCBI Taxonomy" id="60216"/>
    <lineage>
        <taxon>Bacteria</taxon>
        <taxon>Pseudomonadati</taxon>
        <taxon>Pseudomonadota</taxon>
        <taxon>Alphaproteobacteria</taxon>
        <taxon>Hyphomicrobiales</taxon>
        <taxon>Xanthobacteraceae</taxon>
        <taxon>Xanthobacter</taxon>
    </lineage>
</organism>
<reference evidence="2 3" key="1">
    <citation type="submission" date="2018-10" db="EMBL/GenBank/DDBJ databases">
        <title>Xanthobacter tagetidis genome sequencing and assembly.</title>
        <authorList>
            <person name="Maclea K.S."/>
            <person name="Goen A.E."/>
            <person name="Fatima S.A."/>
        </authorList>
    </citation>
    <scope>NUCLEOTIDE SEQUENCE [LARGE SCALE GENOMIC DNA]</scope>
    <source>
        <strain evidence="2 3">ATCC 700314</strain>
    </source>
</reference>
<name>A0A3L7ABK4_9HYPH</name>
<feature type="domain" description="Fe/B12 periplasmic-binding" evidence="1">
    <location>
        <begin position="59"/>
        <end position="313"/>
    </location>
</feature>
<gene>
    <name evidence="2" type="ORF">D9R14_13050</name>
</gene>
<evidence type="ECO:0000313" key="2">
    <source>
        <dbReference type="EMBL" id="RLP77597.1"/>
    </source>
</evidence>
<dbReference type="InterPro" id="IPR050902">
    <property type="entry name" value="ABC_Transporter_SBP"/>
</dbReference>
<evidence type="ECO:0000259" key="1">
    <source>
        <dbReference type="PROSITE" id="PS50983"/>
    </source>
</evidence>
<dbReference type="AlphaFoldDB" id="A0A3L7ABK4"/>
<dbReference type="Pfam" id="PF01497">
    <property type="entry name" value="Peripla_BP_2"/>
    <property type="match status" value="1"/>
</dbReference>
<dbReference type="Gene3D" id="3.40.50.1980">
    <property type="entry name" value="Nitrogenase molybdenum iron protein domain"/>
    <property type="match status" value="2"/>
</dbReference>
<proteinExistence type="predicted"/>
<keyword evidence="3" id="KW-1185">Reference proteome</keyword>
<dbReference type="PANTHER" id="PTHR30535">
    <property type="entry name" value="VITAMIN B12-BINDING PROTEIN"/>
    <property type="match status" value="1"/>
</dbReference>